<feature type="compositionally biased region" description="Polar residues" evidence="1">
    <location>
        <begin position="137"/>
        <end position="147"/>
    </location>
</feature>
<keyword evidence="3" id="KW-1185">Reference proteome</keyword>
<name>A0AAV7NS06_PLEWA</name>
<evidence type="ECO:0000256" key="1">
    <source>
        <dbReference type="SAM" id="MobiDB-lite"/>
    </source>
</evidence>
<reference evidence="2" key="1">
    <citation type="journal article" date="2022" name="bioRxiv">
        <title>Sequencing and chromosome-scale assembly of the giantPleurodeles waltlgenome.</title>
        <authorList>
            <person name="Brown T."/>
            <person name="Elewa A."/>
            <person name="Iarovenko S."/>
            <person name="Subramanian E."/>
            <person name="Araus A.J."/>
            <person name="Petzold A."/>
            <person name="Susuki M."/>
            <person name="Suzuki K.-i.T."/>
            <person name="Hayashi T."/>
            <person name="Toyoda A."/>
            <person name="Oliveira C."/>
            <person name="Osipova E."/>
            <person name="Leigh N.D."/>
            <person name="Simon A."/>
            <person name="Yun M.H."/>
        </authorList>
    </citation>
    <scope>NUCLEOTIDE SEQUENCE</scope>
    <source>
        <strain evidence="2">20211129_DDA</strain>
        <tissue evidence="2">Liver</tissue>
    </source>
</reference>
<dbReference type="EMBL" id="JANPWB010000012">
    <property type="protein sequence ID" value="KAJ1118868.1"/>
    <property type="molecule type" value="Genomic_DNA"/>
</dbReference>
<protein>
    <submittedName>
        <fullName evidence="2">Uncharacterized protein</fullName>
    </submittedName>
</protein>
<gene>
    <name evidence="2" type="ORF">NDU88_007055</name>
</gene>
<dbReference type="AlphaFoldDB" id="A0AAV7NS06"/>
<accession>A0AAV7NS06</accession>
<dbReference type="Proteomes" id="UP001066276">
    <property type="component" value="Chromosome 8"/>
</dbReference>
<evidence type="ECO:0000313" key="3">
    <source>
        <dbReference type="Proteomes" id="UP001066276"/>
    </source>
</evidence>
<sequence>MEDRYYTSTGKNSLIKETGRKPEQGIMNWATEIKNSNSGIESRLYLRVTGTRNALVAHGNLDYDSKQGIKECTQQAQEQVMACWYMETRTRVQIKVRTVKFKEAKGSASNLANTWSEAQQRKHRNSGYQDRNERQKQCLSVKQGRNM</sequence>
<organism evidence="2 3">
    <name type="scientific">Pleurodeles waltl</name>
    <name type="common">Iberian ribbed newt</name>
    <dbReference type="NCBI Taxonomy" id="8319"/>
    <lineage>
        <taxon>Eukaryota</taxon>
        <taxon>Metazoa</taxon>
        <taxon>Chordata</taxon>
        <taxon>Craniata</taxon>
        <taxon>Vertebrata</taxon>
        <taxon>Euteleostomi</taxon>
        <taxon>Amphibia</taxon>
        <taxon>Batrachia</taxon>
        <taxon>Caudata</taxon>
        <taxon>Salamandroidea</taxon>
        <taxon>Salamandridae</taxon>
        <taxon>Pleurodelinae</taxon>
        <taxon>Pleurodeles</taxon>
    </lineage>
</organism>
<feature type="region of interest" description="Disordered" evidence="1">
    <location>
        <begin position="116"/>
        <end position="147"/>
    </location>
</feature>
<proteinExistence type="predicted"/>
<comment type="caution">
    <text evidence="2">The sequence shown here is derived from an EMBL/GenBank/DDBJ whole genome shotgun (WGS) entry which is preliminary data.</text>
</comment>
<evidence type="ECO:0000313" key="2">
    <source>
        <dbReference type="EMBL" id="KAJ1118868.1"/>
    </source>
</evidence>